<evidence type="ECO:0000256" key="1">
    <source>
        <dbReference type="SAM" id="MobiDB-lite"/>
    </source>
</evidence>
<dbReference type="AlphaFoldDB" id="A0A8H3B8T1"/>
<comment type="caution">
    <text evidence="2">The sequence shown here is derived from an EMBL/GenBank/DDBJ whole genome shotgun (WGS) entry which is preliminary data.</text>
</comment>
<evidence type="ECO:0008006" key="4">
    <source>
        <dbReference type="Google" id="ProtNLM"/>
    </source>
</evidence>
<sequence>MFIVPKVTSGNPEEGSSPEHPIKMEGIKASGFAALLKVLYAGQFSAPQLEPEPSLIIPAFRLANMWGFSNLRTTLLPLAEKHLSDIDKILLQKSSISMIGSHLRTSDSVGVKNH</sequence>
<protein>
    <recommendedName>
        <fullName evidence="4">BTB domain-containing protein</fullName>
    </recommendedName>
</protein>
<dbReference type="EMBL" id="CAJMXA010001094">
    <property type="protein sequence ID" value="CAE6451054.1"/>
    <property type="molecule type" value="Genomic_DNA"/>
</dbReference>
<dbReference type="Proteomes" id="UP000663853">
    <property type="component" value="Unassembled WGS sequence"/>
</dbReference>
<feature type="region of interest" description="Disordered" evidence="1">
    <location>
        <begin position="1"/>
        <end position="22"/>
    </location>
</feature>
<evidence type="ECO:0000313" key="3">
    <source>
        <dbReference type="Proteomes" id="UP000663853"/>
    </source>
</evidence>
<organism evidence="2 3">
    <name type="scientific">Rhizoctonia solani</name>
    <dbReference type="NCBI Taxonomy" id="456999"/>
    <lineage>
        <taxon>Eukaryota</taxon>
        <taxon>Fungi</taxon>
        <taxon>Dikarya</taxon>
        <taxon>Basidiomycota</taxon>
        <taxon>Agaricomycotina</taxon>
        <taxon>Agaricomycetes</taxon>
        <taxon>Cantharellales</taxon>
        <taxon>Ceratobasidiaceae</taxon>
        <taxon>Rhizoctonia</taxon>
    </lineage>
</organism>
<gene>
    <name evidence="2" type="ORF">RDB_LOCUS49792</name>
</gene>
<reference evidence="2" key="1">
    <citation type="submission" date="2021-01" db="EMBL/GenBank/DDBJ databases">
        <authorList>
            <person name="Kaushik A."/>
        </authorList>
    </citation>
    <scope>NUCLEOTIDE SEQUENCE</scope>
    <source>
        <strain evidence="2">AG6-10EEA</strain>
    </source>
</reference>
<proteinExistence type="predicted"/>
<evidence type="ECO:0000313" key="2">
    <source>
        <dbReference type="EMBL" id="CAE6451054.1"/>
    </source>
</evidence>
<name>A0A8H3B8T1_9AGAM</name>
<accession>A0A8H3B8T1</accession>